<feature type="chain" id="PRO_5042913392" evidence="2">
    <location>
        <begin position="25"/>
        <end position="211"/>
    </location>
</feature>
<gene>
    <name evidence="3" type="ORF">PMAYCL1PPCAC_13852</name>
</gene>
<reference evidence="4" key="1">
    <citation type="submission" date="2022-10" db="EMBL/GenBank/DDBJ databases">
        <title>Genome assembly of Pristionchus species.</title>
        <authorList>
            <person name="Yoshida K."/>
            <person name="Sommer R.J."/>
        </authorList>
    </citation>
    <scope>NUCLEOTIDE SEQUENCE [LARGE SCALE GENOMIC DNA]</scope>
    <source>
        <strain evidence="4">RS5460</strain>
    </source>
</reference>
<feature type="signal peptide" evidence="2">
    <location>
        <begin position="1"/>
        <end position="24"/>
    </location>
</feature>
<accession>A0AAN4ZLU8</accession>
<keyword evidence="1" id="KW-0472">Membrane</keyword>
<name>A0AAN4ZLU8_9BILA</name>
<proteinExistence type="predicted"/>
<evidence type="ECO:0000256" key="2">
    <source>
        <dbReference type="SAM" id="SignalP"/>
    </source>
</evidence>
<feature type="non-terminal residue" evidence="3">
    <location>
        <position position="1"/>
    </location>
</feature>
<comment type="caution">
    <text evidence="3">The sequence shown here is derived from an EMBL/GenBank/DDBJ whole genome shotgun (WGS) entry which is preliminary data.</text>
</comment>
<keyword evidence="1" id="KW-0812">Transmembrane</keyword>
<keyword evidence="1" id="KW-1133">Transmembrane helix</keyword>
<dbReference type="EMBL" id="BTRK01000003">
    <property type="protein sequence ID" value="GMR43657.1"/>
    <property type="molecule type" value="Genomic_DNA"/>
</dbReference>
<evidence type="ECO:0000313" key="4">
    <source>
        <dbReference type="Proteomes" id="UP001328107"/>
    </source>
</evidence>
<keyword evidence="2" id="KW-0732">Signal</keyword>
<organism evidence="3 4">
    <name type="scientific">Pristionchus mayeri</name>
    <dbReference type="NCBI Taxonomy" id="1317129"/>
    <lineage>
        <taxon>Eukaryota</taxon>
        <taxon>Metazoa</taxon>
        <taxon>Ecdysozoa</taxon>
        <taxon>Nematoda</taxon>
        <taxon>Chromadorea</taxon>
        <taxon>Rhabditida</taxon>
        <taxon>Rhabditina</taxon>
        <taxon>Diplogasteromorpha</taxon>
        <taxon>Diplogasteroidea</taxon>
        <taxon>Neodiplogasteridae</taxon>
        <taxon>Pristionchus</taxon>
    </lineage>
</organism>
<dbReference type="AlphaFoldDB" id="A0AAN4ZLU8"/>
<evidence type="ECO:0000256" key="1">
    <source>
        <dbReference type="SAM" id="Phobius"/>
    </source>
</evidence>
<evidence type="ECO:0000313" key="3">
    <source>
        <dbReference type="EMBL" id="GMR43657.1"/>
    </source>
</evidence>
<dbReference type="Proteomes" id="UP001328107">
    <property type="component" value="Unassembled WGS sequence"/>
</dbReference>
<protein>
    <submittedName>
        <fullName evidence="3">Uncharacterized protein</fullName>
    </submittedName>
</protein>
<sequence length="211" mass="23930">ILTMRVSIILCYVVSQLFTATALSTTTDKCRVRKSVVCVGQEYRMTLEDCQAGYEYMYCAKAGVRNINTGDWSVKNATFSTYQKLNRNSCVKLGANELRVVLLIPMDIEIDVQDMQRICNQSKPKFSITPEDEVDSSSVIMERFSDQNLQKEIADLYSMTSHNRLFILGLFALVLALAIFAYTYFKKTLNRLHFYSSGHQLITECDSASAC</sequence>
<feature type="transmembrane region" description="Helical" evidence="1">
    <location>
        <begin position="165"/>
        <end position="185"/>
    </location>
</feature>
<keyword evidence="4" id="KW-1185">Reference proteome</keyword>